<evidence type="ECO:0000313" key="5">
    <source>
        <dbReference type="Proteomes" id="UP000009168"/>
    </source>
</evidence>
<sequence length="575" mass="66848">MRKSFKLLQILVTLASLYSRSSCFSEDAQLSDLLMQINSFDSQIQQVEKEIKLVEIERLDKMGFFQQGKKSQVEEEYSLRNKLPLEYVENYKIFRNGAKKKFTLKIDHKVRNIEFIQFKQNRVNNLNQGSTVYDFSEQYIMIVITQNNYILLLDSTGRIMHEYYAGHNVFKYAILTSNEENVIYTLGDDFSIKSHLIRPLKKQDIEWIQKPDNTTQSSIIRIKSSKEIKIIEKSSNSTKPNDKKKNLNLLIEYESEFSIQQKNQTQNIDLYTAFEVFTSKQNKYILLGDQTGHIHVYFKNGTKFGKSALSRHPILQILKHYPYPLYATKNQIGFFNYGNLLTAYPQCDLAYDDILYVAIDGQHSQNILALQKNMDILIYDMKSQKSSCSVLMKINSGDIDEIDKKDPKKVSIQQIHNFIIFQSHDSPIAKVLNITNYKSKNADMMLDVGFYLSGLGPSQYQFDYIDETSYFQYQSHKHSSNNGLIAYFEHLNTPSNSSEITLFTIYTPSPSWNFTENFKMPVIAIILIVFFFVSYCRKKKKTTLDEASMANIDNLIKDIQSGKKTIPNYKKEKDD</sequence>
<keyword evidence="2" id="KW-0472">Membrane</keyword>
<name>W7X4R6_TETTS</name>
<dbReference type="EMBL" id="GG662514">
    <property type="protein sequence ID" value="EWS72412.1"/>
    <property type="molecule type" value="Genomic_DNA"/>
</dbReference>
<keyword evidence="5" id="KW-1185">Reference proteome</keyword>
<gene>
    <name evidence="4" type="ORF">TTHERM_000773137</name>
</gene>
<feature type="signal peptide" evidence="3">
    <location>
        <begin position="1"/>
        <end position="23"/>
    </location>
</feature>
<evidence type="ECO:0000256" key="3">
    <source>
        <dbReference type="SAM" id="SignalP"/>
    </source>
</evidence>
<dbReference type="KEGG" id="tet:TTHERM_000773137"/>
<evidence type="ECO:0000256" key="2">
    <source>
        <dbReference type="SAM" id="Phobius"/>
    </source>
</evidence>
<keyword evidence="2 4" id="KW-0812">Transmembrane</keyword>
<dbReference type="GeneID" id="24440602"/>
<dbReference type="AlphaFoldDB" id="W7X4R6"/>
<accession>W7X4R6</accession>
<evidence type="ECO:0000256" key="1">
    <source>
        <dbReference type="SAM" id="Coils"/>
    </source>
</evidence>
<protein>
    <submittedName>
        <fullName evidence="4">Transmembrane protein, putative</fullName>
    </submittedName>
</protein>
<evidence type="ECO:0000313" key="4">
    <source>
        <dbReference type="EMBL" id="EWS72412.1"/>
    </source>
</evidence>
<keyword evidence="1" id="KW-0175">Coiled coil</keyword>
<keyword evidence="2" id="KW-1133">Transmembrane helix</keyword>
<dbReference type="RefSeq" id="XP_012655039.1">
    <property type="nucleotide sequence ID" value="XM_012799585.1"/>
</dbReference>
<reference evidence="5" key="1">
    <citation type="journal article" date="2006" name="PLoS Biol.">
        <title>Macronuclear genome sequence of the ciliate Tetrahymena thermophila, a model eukaryote.</title>
        <authorList>
            <person name="Eisen J.A."/>
            <person name="Coyne R.S."/>
            <person name="Wu M."/>
            <person name="Wu D."/>
            <person name="Thiagarajan M."/>
            <person name="Wortman J.R."/>
            <person name="Badger J.H."/>
            <person name="Ren Q."/>
            <person name="Amedeo P."/>
            <person name="Jones K.M."/>
            <person name="Tallon L.J."/>
            <person name="Delcher A.L."/>
            <person name="Salzberg S.L."/>
            <person name="Silva J.C."/>
            <person name="Haas B.J."/>
            <person name="Majoros W.H."/>
            <person name="Farzad M."/>
            <person name="Carlton J.M."/>
            <person name="Smith R.K. Jr."/>
            <person name="Garg J."/>
            <person name="Pearlman R.E."/>
            <person name="Karrer K.M."/>
            <person name="Sun L."/>
            <person name="Manning G."/>
            <person name="Elde N.C."/>
            <person name="Turkewitz A.P."/>
            <person name="Asai D.J."/>
            <person name="Wilkes D.E."/>
            <person name="Wang Y."/>
            <person name="Cai H."/>
            <person name="Collins K."/>
            <person name="Stewart B.A."/>
            <person name="Lee S.R."/>
            <person name="Wilamowska K."/>
            <person name="Weinberg Z."/>
            <person name="Ruzzo W.L."/>
            <person name="Wloga D."/>
            <person name="Gaertig J."/>
            <person name="Frankel J."/>
            <person name="Tsao C.-C."/>
            <person name="Gorovsky M.A."/>
            <person name="Keeling P.J."/>
            <person name="Waller R.F."/>
            <person name="Patron N.J."/>
            <person name="Cherry J.M."/>
            <person name="Stover N.A."/>
            <person name="Krieger C.J."/>
            <person name="del Toro C."/>
            <person name="Ryder H.F."/>
            <person name="Williamson S.C."/>
            <person name="Barbeau R.A."/>
            <person name="Hamilton E.P."/>
            <person name="Orias E."/>
        </authorList>
    </citation>
    <scope>NUCLEOTIDE SEQUENCE [LARGE SCALE GENOMIC DNA]</scope>
    <source>
        <strain evidence="5">SB210</strain>
    </source>
</reference>
<organism evidence="4 5">
    <name type="scientific">Tetrahymena thermophila (strain SB210)</name>
    <dbReference type="NCBI Taxonomy" id="312017"/>
    <lineage>
        <taxon>Eukaryota</taxon>
        <taxon>Sar</taxon>
        <taxon>Alveolata</taxon>
        <taxon>Ciliophora</taxon>
        <taxon>Intramacronucleata</taxon>
        <taxon>Oligohymenophorea</taxon>
        <taxon>Hymenostomatida</taxon>
        <taxon>Tetrahymenina</taxon>
        <taxon>Tetrahymenidae</taxon>
        <taxon>Tetrahymena</taxon>
    </lineage>
</organism>
<feature type="transmembrane region" description="Helical" evidence="2">
    <location>
        <begin position="518"/>
        <end position="536"/>
    </location>
</feature>
<keyword evidence="3" id="KW-0732">Signal</keyword>
<dbReference type="InParanoid" id="W7X4R6"/>
<feature type="chain" id="PRO_5004906419" evidence="3">
    <location>
        <begin position="24"/>
        <end position="575"/>
    </location>
</feature>
<feature type="coiled-coil region" evidence="1">
    <location>
        <begin position="30"/>
        <end position="57"/>
    </location>
</feature>
<dbReference type="Proteomes" id="UP000009168">
    <property type="component" value="Unassembled WGS sequence"/>
</dbReference>
<proteinExistence type="predicted"/>